<dbReference type="InterPro" id="IPR036691">
    <property type="entry name" value="Endo/exonu/phosph_ase_sf"/>
</dbReference>
<proteinExistence type="predicted"/>
<keyword evidence="1" id="KW-0812">Transmembrane</keyword>
<dbReference type="STRING" id="230819.A0A5C3LAL1"/>
<keyword evidence="1" id="KW-0472">Membrane</keyword>
<organism evidence="3 4">
    <name type="scientific">Coprinopsis marcescibilis</name>
    <name type="common">Agaric fungus</name>
    <name type="synonym">Psathyrella marcescibilis</name>
    <dbReference type="NCBI Taxonomy" id="230819"/>
    <lineage>
        <taxon>Eukaryota</taxon>
        <taxon>Fungi</taxon>
        <taxon>Dikarya</taxon>
        <taxon>Basidiomycota</taxon>
        <taxon>Agaricomycotina</taxon>
        <taxon>Agaricomycetes</taxon>
        <taxon>Agaricomycetidae</taxon>
        <taxon>Agaricales</taxon>
        <taxon>Agaricineae</taxon>
        <taxon>Psathyrellaceae</taxon>
        <taxon>Coprinopsis</taxon>
    </lineage>
</organism>
<feature type="domain" description="Inositol polyphosphate-related phosphatase" evidence="2">
    <location>
        <begin position="9"/>
        <end position="354"/>
    </location>
</feature>
<dbReference type="EMBL" id="ML210147">
    <property type="protein sequence ID" value="TFK30074.1"/>
    <property type="molecule type" value="Genomic_DNA"/>
</dbReference>
<dbReference type="SMART" id="SM00128">
    <property type="entry name" value="IPPc"/>
    <property type="match status" value="1"/>
</dbReference>
<dbReference type="PANTHER" id="PTHR11200">
    <property type="entry name" value="INOSITOL 5-PHOSPHATASE"/>
    <property type="match status" value="1"/>
</dbReference>
<sequence length="437" mass="48588">MPSTKTEPEGLLVQVASYNTNLQGVLGLPQDLVDWLVPTLRVSNFLSGTKRAPDLIAVGFQELLPLHLGLSGLSKAVLDNRNALILSQIEAHSPNKESYSLVAKIANVGIALLVYARDDGIARNITDVQTQWTGSGPGFMGNKGAVAVRFSVSQEGAAPEILTFVNCHLTPFEHKLQQRLDDYKHIVSTLLFKPLSPESSSLSTLYDTSHLFVFGDMNFRLELPQTNPLHPTHNFAAFQEALSSEKSREQLKEFDQLLTERRKGSVFVGLREGDFWKFKCSYKYKVGEVDKYSPKRTPSWTDRILYTTYTDSPDEPEKTNIRNLIYTSIPSYTTSDHKPVVALLLLPPRPDRHDDVQASSSSVPTIRLPASYKPIPDPRANLKKYTGRTLDRVIGIIWWLLTLLGAGSGIFGMVNFFIGLGALTWWNKGAQVSGNDV</sequence>
<keyword evidence="4" id="KW-1185">Reference proteome</keyword>
<accession>A0A5C3LAL1</accession>
<evidence type="ECO:0000313" key="3">
    <source>
        <dbReference type="EMBL" id="TFK30074.1"/>
    </source>
</evidence>
<dbReference type="Gene3D" id="3.60.10.10">
    <property type="entry name" value="Endonuclease/exonuclease/phosphatase"/>
    <property type="match status" value="1"/>
</dbReference>
<keyword evidence="1" id="KW-1133">Transmembrane helix</keyword>
<dbReference type="SUPFAM" id="SSF56219">
    <property type="entry name" value="DNase I-like"/>
    <property type="match status" value="1"/>
</dbReference>
<dbReference type="InterPro" id="IPR046985">
    <property type="entry name" value="IP5"/>
</dbReference>
<dbReference type="OrthoDB" id="62798at2759"/>
<evidence type="ECO:0000256" key="1">
    <source>
        <dbReference type="SAM" id="Phobius"/>
    </source>
</evidence>
<gene>
    <name evidence="3" type="ORF">FA15DRAFT_663417</name>
</gene>
<reference evidence="3 4" key="1">
    <citation type="journal article" date="2019" name="Nat. Ecol. Evol.">
        <title>Megaphylogeny resolves global patterns of mushroom evolution.</title>
        <authorList>
            <person name="Varga T."/>
            <person name="Krizsan K."/>
            <person name="Foldi C."/>
            <person name="Dima B."/>
            <person name="Sanchez-Garcia M."/>
            <person name="Sanchez-Ramirez S."/>
            <person name="Szollosi G.J."/>
            <person name="Szarkandi J.G."/>
            <person name="Papp V."/>
            <person name="Albert L."/>
            <person name="Andreopoulos W."/>
            <person name="Angelini C."/>
            <person name="Antonin V."/>
            <person name="Barry K.W."/>
            <person name="Bougher N.L."/>
            <person name="Buchanan P."/>
            <person name="Buyck B."/>
            <person name="Bense V."/>
            <person name="Catcheside P."/>
            <person name="Chovatia M."/>
            <person name="Cooper J."/>
            <person name="Damon W."/>
            <person name="Desjardin D."/>
            <person name="Finy P."/>
            <person name="Geml J."/>
            <person name="Haridas S."/>
            <person name="Hughes K."/>
            <person name="Justo A."/>
            <person name="Karasinski D."/>
            <person name="Kautmanova I."/>
            <person name="Kiss B."/>
            <person name="Kocsube S."/>
            <person name="Kotiranta H."/>
            <person name="LaButti K.M."/>
            <person name="Lechner B.E."/>
            <person name="Liimatainen K."/>
            <person name="Lipzen A."/>
            <person name="Lukacs Z."/>
            <person name="Mihaltcheva S."/>
            <person name="Morgado L.N."/>
            <person name="Niskanen T."/>
            <person name="Noordeloos M.E."/>
            <person name="Ohm R.A."/>
            <person name="Ortiz-Santana B."/>
            <person name="Ovrebo C."/>
            <person name="Racz N."/>
            <person name="Riley R."/>
            <person name="Savchenko A."/>
            <person name="Shiryaev A."/>
            <person name="Soop K."/>
            <person name="Spirin V."/>
            <person name="Szebenyi C."/>
            <person name="Tomsovsky M."/>
            <person name="Tulloss R.E."/>
            <person name="Uehling J."/>
            <person name="Grigoriev I.V."/>
            <person name="Vagvolgyi C."/>
            <person name="Papp T."/>
            <person name="Martin F.M."/>
            <person name="Miettinen O."/>
            <person name="Hibbett D.S."/>
            <person name="Nagy L.G."/>
        </authorList>
    </citation>
    <scope>NUCLEOTIDE SEQUENCE [LARGE SCALE GENOMIC DNA]</scope>
    <source>
        <strain evidence="3 4">CBS 121175</strain>
    </source>
</reference>
<protein>
    <submittedName>
        <fullName evidence="3">Skeletal muscle/kidney enriched inositol 5-phosphatase</fullName>
    </submittedName>
</protein>
<dbReference type="Proteomes" id="UP000307440">
    <property type="component" value="Unassembled WGS sequence"/>
</dbReference>
<dbReference type="InterPro" id="IPR000300">
    <property type="entry name" value="IPPc"/>
</dbReference>
<dbReference type="Pfam" id="PF22669">
    <property type="entry name" value="Exo_endo_phos2"/>
    <property type="match status" value="1"/>
</dbReference>
<feature type="transmembrane region" description="Helical" evidence="1">
    <location>
        <begin position="396"/>
        <end position="418"/>
    </location>
</feature>
<dbReference type="GO" id="GO:0004439">
    <property type="term" value="F:phosphatidylinositol-4,5-bisphosphate 5-phosphatase activity"/>
    <property type="evidence" value="ECO:0007669"/>
    <property type="project" value="TreeGrafter"/>
</dbReference>
<evidence type="ECO:0000313" key="4">
    <source>
        <dbReference type="Proteomes" id="UP000307440"/>
    </source>
</evidence>
<dbReference type="GO" id="GO:0046856">
    <property type="term" value="P:phosphatidylinositol dephosphorylation"/>
    <property type="evidence" value="ECO:0007669"/>
    <property type="project" value="InterPro"/>
</dbReference>
<evidence type="ECO:0000259" key="2">
    <source>
        <dbReference type="SMART" id="SM00128"/>
    </source>
</evidence>
<dbReference type="AlphaFoldDB" id="A0A5C3LAL1"/>
<name>A0A5C3LAL1_COPMA</name>
<dbReference type="PANTHER" id="PTHR11200:SF286">
    <property type="entry name" value="5-PHOSPHATASE, PUTATIVE (AFU_ORTHOLOGUE AFUA_5G07600)-RELATED"/>
    <property type="match status" value="1"/>
</dbReference>